<dbReference type="Pfam" id="PF13715">
    <property type="entry name" value="CarbopepD_reg_2"/>
    <property type="match status" value="1"/>
</dbReference>
<feature type="domain" description="TonB-dependent receptor plug" evidence="9">
    <location>
        <begin position="124"/>
        <end position="229"/>
    </location>
</feature>
<evidence type="ECO:0000256" key="5">
    <source>
        <dbReference type="ARBA" id="ARBA00023136"/>
    </source>
</evidence>
<dbReference type="SUPFAM" id="SSF56935">
    <property type="entry name" value="Porins"/>
    <property type="match status" value="1"/>
</dbReference>
<keyword evidence="2 7" id="KW-0813">Transport</keyword>
<evidence type="ECO:0000256" key="2">
    <source>
        <dbReference type="ARBA" id="ARBA00022448"/>
    </source>
</evidence>
<comment type="caution">
    <text evidence="10">The sequence shown here is derived from an EMBL/GenBank/DDBJ whole genome shotgun (WGS) entry which is preliminary data.</text>
</comment>
<reference evidence="10 11" key="1">
    <citation type="submission" date="2019-12" db="EMBL/GenBank/DDBJ databases">
        <title>The draft genomic sequence of strain Chitinophaga oryziterrae JCM 16595.</title>
        <authorList>
            <person name="Zhang X."/>
        </authorList>
    </citation>
    <scope>NUCLEOTIDE SEQUENCE [LARGE SCALE GENOMIC DNA]</scope>
    <source>
        <strain evidence="10 11">JCM 16595</strain>
    </source>
</reference>
<feature type="chain" id="PRO_5026822516" evidence="8">
    <location>
        <begin position="29"/>
        <end position="1018"/>
    </location>
</feature>
<keyword evidence="5 7" id="KW-0472">Membrane</keyword>
<dbReference type="GO" id="GO:0009279">
    <property type="term" value="C:cell outer membrane"/>
    <property type="evidence" value="ECO:0007669"/>
    <property type="project" value="UniProtKB-SubCell"/>
</dbReference>
<dbReference type="AlphaFoldDB" id="A0A6N8JBJ7"/>
<feature type="signal peptide" evidence="8">
    <location>
        <begin position="1"/>
        <end position="28"/>
    </location>
</feature>
<dbReference type="InterPro" id="IPR008969">
    <property type="entry name" value="CarboxyPept-like_regulatory"/>
</dbReference>
<gene>
    <name evidence="10" type="ORF">GO495_12990</name>
</gene>
<keyword evidence="4 7" id="KW-0812">Transmembrane</keyword>
<keyword evidence="3 7" id="KW-1134">Transmembrane beta strand</keyword>
<comment type="similarity">
    <text evidence="7">Belongs to the TonB-dependent receptor family.</text>
</comment>
<evidence type="ECO:0000256" key="3">
    <source>
        <dbReference type="ARBA" id="ARBA00022452"/>
    </source>
</evidence>
<evidence type="ECO:0000259" key="9">
    <source>
        <dbReference type="Pfam" id="PF07715"/>
    </source>
</evidence>
<evidence type="ECO:0000313" key="10">
    <source>
        <dbReference type="EMBL" id="MVT41502.1"/>
    </source>
</evidence>
<dbReference type="InterPro" id="IPR023997">
    <property type="entry name" value="TonB-dep_OMP_SusC/RagA_CS"/>
</dbReference>
<dbReference type="PROSITE" id="PS52016">
    <property type="entry name" value="TONB_DEPENDENT_REC_3"/>
    <property type="match status" value="1"/>
</dbReference>
<evidence type="ECO:0000256" key="7">
    <source>
        <dbReference type="PROSITE-ProRule" id="PRU01360"/>
    </source>
</evidence>
<dbReference type="InterPro" id="IPR012910">
    <property type="entry name" value="Plug_dom"/>
</dbReference>
<dbReference type="Gene3D" id="2.60.40.1120">
    <property type="entry name" value="Carboxypeptidase-like, regulatory domain"/>
    <property type="match status" value="1"/>
</dbReference>
<protein>
    <submittedName>
        <fullName evidence="10">SusC/RagA family TonB-linked outer membrane protein</fullName>
    </submittedName>
</protein>
<keyword evidence="6 7" id="KW-0998">Cell outer membrane</keyword>
<evidence type="ECO:0000256" key="1">
    <source>
        <dbReference type="ARBA" id="ARBA00004571"/>
    </source>
</evidence>
<dbReference type="SUPFAM" id="SSF49464">
    <property type="entry name" value="Carboxypeptidase regulatory domain-like"/>
    <property type="match status" value="1"/>
</dbReference>
<evidence type="ECO:0000256" key="4">
    <source>
        <dbReference type="ARBA" id="ARBA00022692"/>
    </source>
</evidence>
<accession>A0A6N8JBJ7</accession>
<dbReference type="InterPro" id="IPR036942">
    <property type="entry name" value="Beta-barrel_TonB_sf"/>
</dbReference>
<dbReference type="Gene3D" id="2.40.170.20">
    <property type="entry name" value="TonB-dependent receptor, beta-barrel domain"/>
    <property type="match status" value="1"/>
</dbReference>
<comment type="subcellular location">
    <subcellularLocation>
        <location evidence="1 7">Cell outer membrane</location>
        <topology evidence="1 7">Multi-pass membrane protein</topology>
    </subcellularLocation>
</comment>
<evidence type="ECO:0000256" key="8">
    <source>
        <dbReference type="SAM" id="SignalP"/>
    </source>
</evidence>
<dbReference type="InterPro" id="IPR039426">
    <property type="entry name" value="TonB-dep_rcpt-like"/>
</dbReference>
<sequence>MKLISILLKQSVLPMLTCTLLLSFGRQAFSQETIKKKFRGTITNSQNIPLEGVTVSIKEGAGTITDASGSFTVEGNEGTSITLSSVGYESKVVVLKGNNPLKIRLEQAYKNLNDVIVVGYGTVKKKDLTGSVAVVNVGDAKKNVSYDVAKMLQGQAAGISVHGSGEPGGYVQIKIRGTTTFGNNSPLFVIDGVPVDAPYDFSPNDIESIQVLKDASAAAIYGSRAATGVIIITTKKGKQGPVRVNFSSYYGTQEIAKKIPVTDRLGYQKIVSAAELNAGLTLAPANDPTNPSFVSSINTDWQNEALKKGVIQDHNVNLSGGSEYVSYNASLGYFNQTGTQTGPQKYDRYTLNSSVQGKKGRFSFGIKTAYTQSHKGNYGATNGHAVFGGTVTSMLTAIPTMPVYDATRLGGYGGSDQVKNRAISANVVGLNNLVNDYSDRNRMLANAWGELEIVKNLKYKLNVSFDRTDYKNFHYEPKFDMGYYYLNNLYYMYQQYGHANTSLIENTLTYQLQAGKHKIDFLGGMTYQEDKNEWMSATATDTTDLNFKTFGAVANANAKGVTSWQGTATMFSLLGRANYNYDDRYLLTFNFRRDGSSKFSPYNRYGNFAGFAAAWNITNEKIFHLPAFISSLKLRGGYGMLGNQTALGYYDYQSYINNATNYLFNNSLATGATTVSVADPSLKWESTTTSNVAIDMGILQEKLTFTVEYFNRVSKDIITAIPIPYSVGSFPQTLTTNAASLKNTGMEFTVNYRNNAGAFNYNISANAYTLKNKVLKLGGTNNPVYGAGSKTEVGREVGELYGFVTEGLFQNASEITKHATQNQSGGIAPGDVKYKDNTGDGAITDADRAYLGSTIPKFYYGLNFSASYKNFDLSFFWQGNAGNKVYNGVYAALMAGQYGNSHVDELRFWTASNTNTNVPRPLINDINNGKFSDRFVESGSYVKLQNAQIGYSIPDSKLTRTKVIRSFRMYVSGLNLLTISKYKGYDPDFISDGLFNRGYDYGSFPNPRTVMVGVQLGL</sequence>
<dbReference type="Gene3D" id="2.170.130.10">
    <property type="entry name" value="TonB-dependent receptor, plug domain"/>
    <property type="match status" value="1"/>
</dbReference>
<dbReference type="RefSeq" id="WP_157300127.1">
    <property type="nucleotide sequence ID" value="NZ_BAAAZB010000025.1"/>
</dbReference>
<dbReference type="OrthoDB" id="9768177at2"/>
<dbReference type="Pfam" id="PF07715">
    <property type="entry name" value="Plug"/>
    <property type="match status" value="1"/>
</dbReference>
<dbReference type="InterPro" id="IPR023996">
    <property type="entry name" value="TonB-dep_OMP_SusC/RagA"/>
</dbReference>
<keyword evidence="8" id="KW-0732">Signal</keyword>
<evidence type="ECO:0000313" key="11">
    <source>
        <dbReference type="Proteomes" id="UP000468388"/>
    </source>
</evidence>
<dbReference type="NCBIfam" id="TIGR04056">
    <property type="entry name" value="OMP_RagA_SusC"/>
    <property type="match status" value="1"/>
</dbReference>
<dbReference type="Proteomes" id="UP000468388">
    <property type="component" value="Unassembled WGS sequence"/>
</dbReference>
<dbReference type="InterPro" id="IPR037066">
    <property type="entry name" value="Plug_dom_sf"/>
</dbReference>
<dbReference type="EMBL" id="WRXO01000003">
    <property type="protein sequence ID" value="MVT41502.1"/>
    <property type="molecule type" value="Genomic_DNA"/>
</dbReference>
<dbReference type="NCBIfam" id="TIGR04057">
    <property type="entry name" value="SusC_RagA_signa"/>
    <property type="match status" value="1"/>
</dbReference>
<proteinExistence type="inferred from homology"/>
<organism evidence="10 11">
    <name type="scientific">Chitinophaga oryziterrae</name>
    <dbReference type="NCBI Taxonomy" id="1031224"/>
    <lineage>
        <taxon>Bacteria</taxon>
        <taxon>Pseudomonadati</taxon>
        <taxon>Bacteroidota</taxon>
        <taxon>Chitinophagia</taxon>
        <taxon>Chitinophagales</taxon>
        <taxon>Chitinophagaceae</taxon>
        <taxon>Chitinophaga</taxon>
    </lineage>
</organism>
<name>A0A6N8JBJ7_9BACT</name>
<keyword evidence="11" id="KW-1185">Reference proteome</keyword>
<evidence type="ECO:0000256" key="6">
    <source>
        <dbReference type="ARBA" id="ARBA00023237"/>
    </source>
</evidence>